<dbReference type="NCBIfam" id="TIGR00419">
    <property type="entry name" value="tim"/>
    <property type="match status" value="1"/>
</dbReference>
<dbReference type="HOGENOM" id="CLU_024251_2_3_10"/>
<evidence type="ECO:0000313" key="10">
    <source>
        <dbReference type="Proteomes" id="UP000033054"/>
    </source>
</evidence>
<dbReference type="InterPro" id="IPR035990">
    <property type="entry name" value="TIM_sf"/>
</dbReference>
<gene>
    <name evidence="7" type="primary">tpiA</name>
    <name evidence="9" type="ORF">SD10_26685</name>
</gene>
<dbReference type="PROSITE" id="PS51440">
    <property type="entry name" value="TIM_2"/>
    <property type="match status" value="1"/>
</dbReference>
<dbReference type="SUPFAM" id="SSF51351">
    <property type="entry name" value="Triosephosphate isomerase (TIM)"/>
    <property type="match status" value="1"/>
</dbReference>
<keyword evidence="3 7" id="KW-0312">Gluconeogenesis</keyword>
<evidence type="ECO:0000256" key="8">
    <source>
        <dbReference type="RuleBase" id="RU363013"/>
    </source>
</evidence>
<dbReference type="GO" id="GO:0046166">
    <property type="term" value="P:glyceraldehyde-3-phosphate biosynthetic process"/>
    <property type="evidence" value="ECO:0007669"/>
    <property type="project" value="TreeGrafter"/>
</dbReference>
<dbReference type="UniPathway" id="UPA00109">
    <property type="reaction ID" value="UER00189"/>
</dbReference>
<dbReference type="STRING" id="1379870.SD10_26685"/>
<keyword evidence="4 7" id="KW-0963">Cytoplasm</keyword>
<accession>A0A0E3ZYY6</accession>
<organism evidence="9 10">
    <name type="scientific">Spirosoma radiotolerans</name>
    <dbReference type="NCBI Taxonomy" id="1379870"/>
    <lineage>
        <taxon>Bacteria</taxon>
        <taxon>Pseudomonadati</taxon>
        <taxon>Bacteroidota</taxon>
        <taxon>Cytophagia</taxon>
        <taxon>Cytophagales</taxon>
        <taxon>Cytophagaceae</taxon>
        <taxon>Spirosoma</taxon>
    </lineage>
</organism>
<dbReference type="OrthoDB" id="9809429at2"/>
<dbReference type="GO" id="GO:0019563">
    <property type="term" value="P:glycerol catabolic process"/>
    <property type="evidence" value="ECO:0007669"/>
    <property type="project" value="TreeGrafter"/>
</dbReference>
<evidence type="ECO:0000313" key="9">
    <source>
        <dbReference type="EMBL" id="AKD57955.1"/>
    </source>
</evidence>
<comment type="function">
    <text evidence="7">Involved in the gluconeogenesis. Catalyzes stereospecifically the conversion of dihydroxyacetone phosphate (DHAP) to D-glyceraldehyde-3-phosphate (G3P).</text>
</comment>
<comment type="subunit">
    <text evidence="7 8">Homodimer.</text>
</comment>
<dbReference type="PATRIC" id="fig|1379870.5.peg.5765"/>
<name>A0A0E3ZYY6_9BACT</name>
<evidence type="ECO:0000256" key="1">
    <source>
        <dbReference type="ARBA" id="ARBA00004680"/>
    </source>
</evidence>
<dbReference type="PANTHER" id="PTHR21139:SF42">
    <property type="entry name" value="TRIOSEPHOSPHATE ISOMERASE"/>
    <property type="match status" value="1"/>
</dbReference>
<dbReference type="CDD" id="cd00311">
    <property type="entry name" value="TIM"/>
    <property type="match status" value="1"/>
</dbReference>
<feature type="binding site" evidence="7">
    <location>
        <position position="216"/>
    </location>
    <ligand>
        <name>substrate</name>
    </ligand>
</feature>
<dbReference type="PROSITE" id="PS00171">
    <property type="entry name" value="TIM_1"/>
    <property type="match status" value="1"/>
</dbReference>
<dbReference type="UniPathway" id="UPA00138"/>
<dbReference type="InterPro" id="IPR020861">
    <property type="entry name" value="Triosephosphate_isomerase_AS"/>
</dbReference>
<dbReference type="EC" id="5.3.1.1" evidence="7 8"/>
<evidence type="ECO:0000256" key="6">
    <source>
        <dbReference type="ARBA" id="ARBA00023235"/>
    </source>
</evidence>
<evidence type="ECO:0000256" key="3">
    <source>
        <dbReference type="ARBA" id="ARBA00022432"/>
    </source>
</evidence>
<keyword evidence="5 7" id="KW-0324">Glycolysis</keyword>
<evidence type="ECO:0000256" key="2">
    <source>
        <dbReference type="ARBA" id="ARBA00007422"/>
    </source>
</evidence>
<dbReference type="FunFam" id="3.20.20.70:FF:000016">
    <property type="entry name" value="Triosephosphate isomerase"/>
    <property type="match status" value="1"/>
</dbReference>
<feature type="binding site" evidence="7">
    <location>
        <position position="176"/>
    </location>
    <ligand>
        <name>substrate</name>
    </ligand>
</feature>
<dbReference type="KEGG" id="srd:SD10_26685"/>
<dbReference type="InterPro" id="IPR000652">
    <property type="entry name" value="Triosephosphate_isomerase"/>
</dbReference>
<dbReference type="GO" id="GO:0006094">
    <property type="term" value="P:gluconeogenesis"/>
    <property type="evidence" value="ECO:0007669"/>
    <property type="project" value="UniProtKB-UniRule"/>
</dbReference>
<dbReference type="HAMAP" id="MF_00147_B">
    <property type="entry name" value="TIM_B"/>
    <property type="match status" value="1"/>
</dbReference>
<dbReference type="InterPro" id="IPR013785">
    <property type="entry name" value="Aldolase_TIM"/>
</dbReference>
<comment type="pathway">
    <text evidence="7 8">Carbohydrate biosynthesis; gluconeogenesis.</text>
</comment>
<dbReference type="PANTHER" id="PTHR21139">
    <property type="entry name" value="TRIOSEPHOSPHATE ISOMERASE"/>
    <property type="match status" value="1"/>
</dbReference>
<comment type="pathway">
    <text evidence="1 7 8">Carbohydrate degradation; glycolysis; D-glyceraldehyde 3-phosphate from glycerone phosphate: step 1/1.</text>
</comment>
<evidence type="ECO:0000256" key="7">
    <source>
        <dbReference type="HAMAP-Rule" id="MF_00147"/>
    </source>
</evidence>
<comment type="subcellular location">
    <subcellularLocation>
        <location evidence="7 8">Cytoplasm</location>
    </subcellularLocation>
</comment>
<evidence type="ECO:0000256" key="4">
    <source>
        <dbReference type="ARBA" id="ARBA00022490"/>
    </source>
</evidence>
<dbReference type="InterPro" id="IPR022896">
    <property type="entry name" value="TrioseP_Isoase_bac/euk"/>
</dbReference>
<dbReference type="EMBL" id="CP010429">
    <property type="protein sequence ID" value="AKD57955.1"/>
    <property type="molecule type" value="Genomic_DNA"/>
</dbReference>
<dbReference type="GO" id="GO:0006096">
    <property type="term" value="P:glycolytic process"/>
    <property type="evidence" value="ECO:0007669"/>
    <property type="project" value="UniProtKB-UniRule"/>
</dbReference>
<dbReference type="Proteomes" id="UP000033054">
    <property type="component" value="Chromosome"/>
</dbReference>
<keyword evidence="10" id="KW-1185">Reference proteome</keyword>
<feature type="active site" description="Proton acceptor" evidence="7">
    <location>
        <position position="170"/>
    </location>
</feature>
<comment type="similarity">
    <text evidence="2 7 8">Belongs to the triosephosphate isomerase family.</text>
</comment>
<evidence type="ECO:0000256" key="5">
    <source>
        <dbReference type="ARBA" id="ARBA00023152"/>
    </source>
</evidence>
<dbReference type="GO" id="GO:0005829">
    <property type="term" value="C:cytosol"/>
    <property type="evidence" value="ECO:0007669"/>
    <property type="project" value="TreeGrafter"/>
</dbReference>
<dbReference type="Pfam" id="PF00121">
    <property type="entry name" value="TIM"/>
    <property type="match status" value="1"/>
</dbReference>
<comment type="catalytic activity">
    <reaction evidence="7 8">
        <text>D-glyceraldehyde 3-phosphate = dihydroxyacetone phosphate</text>
        <dbReference type="Rhea" id="RHEA:18585"/>
        <dbReference type="ChEBI" id="CHEBI:57642"/>
        <dbReference type="ChEBI" id="CHEBI:59776"/>
        <dbReference type="EC" id="5.3.1.1"/>
    </reaction>
</comment>
<sequence>MRKKIVAGNWKMNKTSEEAKALLSEVINMVKDEVTGDVEVVLCPPALYLATARQYVTAGGKVALGAQNCHEKASGAYTGEISAPMLQSIGVEYVILGHSERRQYFNETNAQLAEKVNVALENGLKPIFCCGESRDLRENGDFIGFVKDQITESLFHLSAESFANIVIAYEPIWAIGTGLTASSAQAQDMHFELRQHIASQYGDTVAQDTTILYGGSANAQNAEELFARPDVDGGLIGGASLKSRDFLTVVKAAQ</sequence>
<feature type="active site" description="Electrophile" evidence="7">
    <location>
        <position position="98"/>
    </location>
</feature>
<dbReference type="GO" id="GO:0004807">
    <property type="term" value="F:triose-phosphate isomerase activity"/>
    <property type="evidence" value="ECO:0007669"/>
    <property type="project" value="UniProtKB-UniRule"/>
</dbReference>
<dbReference type="Gene3D" id="3.20.20.70">
    <property type="entry name" value="Aldolase class I"/>
    <property type="match status" value="1"/>
</dbReference>
<proteinExistence type="inferred from homology"/>
<keyword evidence="6 7" id="KW-0413">Isomerase</keyword>
<protein>
    <recommendedName>
        <fullName evidence="7 8">Triosephosphate isomerase</fullName>
        <shortName evidence="7">TIM</shortName>
        <shortName evidence="7">TPI</shortName>
        <ecNumber evidence="7 8">5.3.1.1</ecNumber>
    </recommendedName>
    <alternativeName>
        <fullName evidence="7">Triose-phosphate isomerase</fullName>
    </alternativeName>
</protein>
<feature type="binding site" evidence="7">
    <location>
        <begin position="9"/>
        <end position="11"/>
    </location>
    <ligand>
        <name>substrate</name>
    </ligand>
</feature>
<reference evidence="9 10" key="1">
    <citation type="journal article" date="2014" name="Curr. Microbiol.">
        <title>Spirosoma radiotolerans sp. nov., a gamma-radiation-resistant bacterium isolated from gamma ray-irradiated soil.</title>
        <authorList>
            <person name="Lee J.J."/>
            <person name="Srinivasan S."/>
            <person name="Lim S."/>
            <person name="Joe M."/>
            <person name="Im S."/>
            <person name="Bae S.I."/>
            <person name="Park K.R."/>
            <person name="Han J.H."/>
            <person name="Park S.H."/>
            <person name="Joo B.M."/>
            <person name="Park S.J."/>
            <person name="Kim M.K."/>
        </authorList>
    </citation>
    <scope>NUCLEOTIDE SEQUENCE [LARGE SCALE GENOMIC DNA]</scope>
    <source>
        <strain evidence="9 10">DG5A</strain>
    </source>
</reference>
<feature type="binding site" evidence="7">
    <location>
        <begin position="237"/>
        <end position="238"/>
    </location>
    <ligand>
        <name>substrate</name>
    </ligand>
</feature>
<dbReference type="RefSeq" id="WP_046578278.1">
    <property type="nucleotide sequence ID" value="NZ_CP010429.1"/>
</dbReference>
<dbReference type="AlphaFoldDB" id="A0A0E3ZYY6"/>